<reference evidence="1" key="1">
    <citation type="submission" date="2023-04" db="EMBL/GenBank/DDBJ databases">
        <title>Draft Genome sequencing of Naganishia species isolated from polar environments using Oxford Nanopore Technology.</title>
        <authorList>
            <person name="Leo P."/>
            <person name="Venkateswaran K."/>
        </authorList>
    </citation>
    <scope>NUCLEOTIDE SEQUENCE</scope>
    <source>
        <strain evidence="1">MNA-CCFEE 5262</strain>
    </source>
</reference>
<evidence type="ECO:0000313" key="2">
    <source>
        <dbReference type="Proteomes" id="UP001230649"/>
    </source>
</evidence>
<proteinExistence type="predicted"/>
<keyword evidence="2" id="KW-1185">Reference proteome</keyword>
<dbReference type="Proteomes" id="UP001230649">
    <property type="component" value="Unassembled WGS sequence"/>
</dbReference>
<protein>
    <submittedName>
        <fullName evidence="1">Uncharacterized protein</fullName>
    </submittedName>
</protein>
<accession>A0ACC2VPC9</accession>
<gene>
    <name evidence="1" type="ORF">QFC20_005433</name>
</gene>
<name>A0ACC2VPC9_9TREE</name>
<sequence length="124" mass="13569">MNSEHPLLNSVGLAFEIRLEPLRIEASRREAWTSYIKGTTPGQGTGDMLSRAQEYVSAKRKDLDAEDLAPGPLSDRDVSLLMANSDSDIEGENAVRTVLGTLLTQDAKPVSEYERGLCLGMTQM</sequence>
<evidence type="ECO:0000313" key="1">
    <source>
        <dbReference type="EMBL" id="KAJ9100367.1"/>
    </source>
</evidence>
<dbReference type="EMBL" id="JASBWS010000075">
    <property type="protein sequence ID" value="KAJ9100367.1"/>
    <property type="molecule type" value="Genomic_DNA"/>
</dbReference>
<comment type="caution">
    <text evidence="1">The sequence shown here is derived from an EMBL/GenBank/DDBJ whole genome shotgun (WGS) entry which is preliminary data.</text>
</comment>
<organism evidence="1 2">
    <name type="scientific">Naganishia adeliensis</name>
    <dbReference type="NCBI Taxonomy" id="92952"/>
    <lineage>
        <taxon>Eukaryota</taxon>
        <taxon>Fungi</taxon>
        <taxon>Dikarya</taxon>
        <taxon>Basidiomycota</taxon>
        <taxon>Agaricomycotina</taxon>
        <taxon>Tremellomycetes</taxon>
        <taxon>Filobasidiales</taxon>
        <taxon>Filobasidiaceae</taxon>
        <taxon>Naganishia</taxon>
    </lineage>
</organism>